<dbReference type="AlphaFoldDB" id="A0A8H4J3U1"/>
<feature type="transmembrane region" description="Helical" evidence="2">
    <location>
        <begin position="188"/>
        <end position="212"/>
    </location>
</feature>
<dbReference type="EMBL" id="WWBZ02000002">
    <property type="protein sequence ID" value="KAF4312555.1"/>
    <property type="molecule type" value="Genomic_DNA"/>
</dbReference>
<keyword evidence="4" id="KW-1185">Reference proteome</keyword>
<name>A0A8H4J3U1_9PEZI</name>
<feature type="transmembrane region" description="Helical" evidence="2">
    <location>
        <begin position="122"/>
        <end position="147"/>
    </location>
</feature>
<keyword evidence="2" id="KW-0812">Transmembrane</keyword>
<keyword evidence="2" id="KW-0472">Membrane</keyword>
<feature type="compositionally biased region" description="Polar residues" evidence="1">
    <location>
        <begin position="352"/>
        <end position="363"/>
    </location>
</feature>
<comment type="caution">
    <text evidence="3">The sequence shown here is derived from an EMBL/GenBank/DDBJ whole genome shotgun (WGS) entry which is preliminary data.</text>
</comment>
<evidence type="ECO:0000256" key="2">
    <source>
        <dbReference type="SAM" id="Phobius"/>
    </source>
</evidence>
<dbReference type="OrthoDB" id="5287295at2759"/>
<dbReference type="GO" id="GO:0016787">
    <property type="term" value="F:hydrolase activity"/>
    <property type="evidence" value="ECO:0007669"/>
    <property type="project" value="UniProtKB-KW"/>
</dbReference>
<protein>
    <submittedName>
        <fullName evidence="3">Glycoside hydrolase protein</fullName>
    </submittedName>
</protein>
<dbReference type="Proteomes" id="UP000572817">
    <property type="component" value="Unassembled WGS sequence"/>
</dbReference>
<feature type="compositionally biased region" description="Polar residues" evidence="1">
    <location>
        <begin position="389"/>
        <end position="398"/>
    </location>
</feature>
<reference evidence="3" key="1">
    <citation type="submission" date="2020-04" db="EMBL/GenBank/DDBJ databases">
        <title>Genome Assembly and Annotation of Botryosphaeria dothidea sdau 11-99, a Latent Pathogen of Apple Fruit Ring Rot in China.</title>
        <authorList>
            <person name="Yu C."/>
            <person name="Diao Y."/>
            <person name="Lu Q."/>
            <person name="Zhao J."/>
            <person name="Cui S."/>
            <person name="Peng C."/>
            <person name="He B."/>
            <person name="Liu H."/>
        </authorList>
    </citation>
    <scope>NUCLEOTIDE SEQUENCE [LARGE SCALE GENOMIC DNA]</scope>
    <source>
        <strain evidence="3">Sdau11-99</strain>
    </source>
</reference>
<proteinExistence type="predicted"/>
<keyword evidence="3" id="KW-0378">Hydrolase</keyword>
<feature type="region of interest" description="Disordered" evidence="1">
    <location>
        <begin position="265"/>
        <end position="300"/>
    </location>
</feature>
<feature type="region of interest" description="Disordered" evidence="1">
    <location>
        <begin position="342"/>
        <end position="398"/>
    </location>
</feature>
<evidence type="ECO:0000313" key="3">
    <source>
        <dbReference type="EMBL" id="KAF4312555.1"/>
    </source>
</evidence>
<evidence type="ECO:0000313" key="4">
    <source>
        <dbReference type="Proteomes" id="UP000572817"/>
    </source>
</evidence>
<evidence type="ECO:0000256" key="1">
    <source>
        <dbReference type="SAM" id="MobiDB-lite"/>
    </source>
</evidence>
<feature type="compositionally biased region" description="Low complexity" evidence="1">
    <location>
        <begin position="364"/>
        <end position="373"/>
    </location>
</feature>
<keyword evidence="2" id="KW-1133">Transmembrane helix</keyword>
<accession>A0A8H4J3U1</accession>
<gene>
    <name evidence="3" type="ORF">GTA08_BOTSDO11758</name>
</gene>
<organism evidence="3 4">
    <name type="scientific">Botryosphaeria dothidea</name>
    <dbReference type="NCBI Taxonomy" id="55169"/>
    <lineage>
        <taxon>Eukaryota</taxon>
        <taxon>Fungi</taxon>
        <taxon>Dikarya</taxon>
        <taxon>Ascomycota</taxon>
        <taxon>Pezizomycotina</taxon>
        <taxon>Dothideomycetes</taxon>
        <taxon>Dothideomycetes incertae sedis</taxon>
        <taxon>Botryosphaeriales</taxon>
        <taxon>Botryosphaeriaceae</taxon>
        <taxon>Botryosphaeria</taxon>
    </lineage>
</organism>
<feature type="transmembrane region" description="Helical" evidence="2">
    <location>
        <begin position="55"/>
        <end position="79"/>
    </location>
</feature>
<sequence>MGSIIGLARHLDYTLNWRDIQIERFQNEQHHSYSQADMFGKADVGWRLVLSWLSIFTYNVDALLVLFWSIALFIGTWDIKVNASTKNAMSIVFKTSAVVLPIGMCVACSTDTVQRVPVAYLVAYNFLMATCLTTGSLLVVIVLLKYLQSRNFFTRFFPKSTTMSTSLGGRTMSSVATTRTTTGTDKWLIVRFSIIMICLLVFETAQIIYQIVNYERNRHPSRTTAESPNFSAEQAKIDISQDIPGTLPSIIAFLIFGTTAPFRRKGSGMSQTALNPSREWADAGESGMQGQGRGGHPSWLTESARASYDSFSATSNRGSGDGLVPTATARSGTIAINLASAHDHLGPPQASGKRNNASRTSEAQQQRQGSGSQYSTPHGSPNPAAVTPPSHQSPGGWI</sequence>
<feature type="transmembrane region" description="Helical" evidence="2">
    <location>
        <begin position="91"/>
        <end position="110"/>
    </location>
</feature>